<sequence length="158" mass="17220">MAIDLVPGDMYDRLLLPTDMSAGIDNAIDHAIDAAQRYDAELHVLYVVDADAYSSYPGDEYVHEFEGLESALEQAGRDAVEEIADEADGAGVETTEVIRHGVPHEEILKYGDEADIGLTVVGSKNRSGEYRRLLGSVAERVVNMSERPVTVVKSPVDE</sequence>
<dbReference type="InterPro" id="IPR006016">
    <property type="entry name" value="UspA"/>
</dbReference>
<dbReference type="Pfam" id="PF00582">
    <property type="entry name" value="Usp"/>
    <property type="match status" value="1"/>
</dbReference>
<feature type="domain" description="UspA" evidence="2">
    <location>
        <begin position="10"/>
        <end position="153"/>
    </location>
</feature>
<dbReference type="STRING" id="694430.Natoc_3668"/>
<dbReference type="EMBL" id="CP003929">
    <property type="protein sequence ID" value="AGB39384.1"/>
    <property type="molecule type" value="Genomic_DNA"/>
</dbReference>
<dbReference type="AlphaFoldDB" id="L0K4V1"/>
<accession>L0K4V1</accession>
<dbReference type="Gene3D" id="3.40.50.620">
    <property type="entry name" value="HUPs"/>
    <property type="match status" value="1"/>
</dbReference>
<dbReference type="KEGG" id="nou:Natoc_3668"/>
<comment type="similarity">
    <text evidence="1">Belongs to the universal stress protein A family.</text>
</comment>
<gene>
    <name evidence="3" type="ORF">Natoc_3668</name>
</gene>
<dbReference type="InterPro" id="IPR014729">
    <property type="entry name" value="Rossmann-like_a/b/a_fold"/>
</dbReference>
<evidence type="ECO:0000313" key="4">
    <source>
        <dbReference type="Proteomes" id="UP000010878"/>
    </source>
</evidence>
<dbReference type="Proteomes" id="UP000010878">
    <property type="component" value="Chromosome"/>
</dbReference>
<dbReference type="PANTHER" id="PTHR46268">
    <property type="entry name" value="STRESS RESPONSE PROTEIN NHAX"/>
    <property type="match status" value="1"/>
</dbReference>
<dbReference type="InterPro" id="IPR006015">
    <property type="entry name" value="Universal_stress_UspA"/>
</dbReference>
<protein>
    <submittedName>
        <fullName evidence="3">Universal stress protein UspA-like protein</fullName>
    </submittedName>
</protein>
<reference evidence="3 4" key="1">
    <citation type="submission" date="2012-11" db="EMBL/GenBank/DDBJ databases">
        <title>FINISHED of Natronococcus occultus SP4, DSM 3396.</title>
        <authorList>
            <consortium name="DOE Joint Genome Institute"/>
            <person name="Eisen J."/>
            <person name="Huntemann M."/>
            <person name="Wei C.-L."/>
            <person name="Han J."/>
            <person name="Detter J.C."/>
            <person name="Han C."/>
            <person name="Tapia R."/>
            <person name="Chen A."/>
            <person name="Kyrpides N."/>
            <person name="Mavromatis K."/>
            <person name="Markowitz V."/>
            <person name="Szeto E."/>
            <person name="Ivanova N."/>
            <person name="Mikhailova N."/>
            <person name="Ovchinnikova G."/>
            <person name="Pagani I."/>
            <person name="Pati A."/>
            <person name="Goodwin L."/>
            <person name="Nordberg H.P."/>
            <person name="Cantor M.N."/>
            <person name="Hua S.X."/>
            <person name="Woyke T."/>
            <person name="Eisen J."/>
            <person name="Klenk H.-P."/>
            <person name="Klenk H.-P."/>
        </authorList>
    </citation>
    <scope>NUCLEOTIDE SEQUENCE [LARGE SCALE GENOMIC DNA]</scope>
    <source>
        <strain evidence="3 4">SP4</strain>
    </source>
</reference>
<evidence type="ECO:0000313" key="3">
    <source>
        <dbReference type="EMBL" id="AGB39384.1"/>
    </source>
</evidence>
<proteinExistence type="inferred from homology"/>
<dbReference type="SUPFAM" id="SSF52402">
    <property type="entry name" value="Adenine nucleotide alpha hydrolases-like"/>
    <property type="match status" value="1"/>
</dbReference>
<dbReference type="PANTHER" id="PTHR46268:SF6">
    <property type="entry name" value="UNIVERSAL STRESS PROTEIN UP12"/>
    <property type="match status" value="1"/>
</dbReference>
<organism evidence="3 4">
    <name type="scientific">Natronococcus occultus SP4</name>
    <dbReference type="NCBI Taxonomy" id="694430"/>
    <lineage>
        <taxon>Archaea</taxon>
        <taxon>Methanobacteriati</taxon>
        <taxon>Methanobacteriota</taxon>
        <taxon>Stenosarchaea group</taxon>
        <taxon>Halobacteria</taxon>
        <taxon>Halobacteriales</taxon>
        <taxon>Natrialbaceae</taxon>
        <taxon>Natronococcus</taxon>
    </lineage>
</organism>
<dbReference type="HOGENOM" id="CLU_049301_11_0_2"/>
<evidence type="ECO:0000256" key="1">
    <source>
        <dbReference type="ARBA" id="ARBA00008791"/>
    </source>
</evidence>
<dbReference type="CDD" id="cd00293">
    <property type="entry name" value="USP-like"/>
    <property type="match status" value="1"/>
</dbReference>
<evidence type="ECO:0000259" key="2">
    <source>
        <dbReference type="Pfam" id="PF00582"/>
    </source>
</evidence>
<dbReference type="PRINTS" id="PR01438">
    <property type="entry name" value="UNVRSLSTRESS"/>
</dbReference>
<dbReference type="eggNOG" id="arCOG02053">
    <property type="taxonomic scope" value="Archaea"/>
</dbReference>
<keyword evidence="4" id="KW-1185">Reference proteome</keyword>
<name>L0K4V1_9EURY</name>